<dbReference type="Proteomes" id="UP001596098">
    <property type="component" value="Unassembled WGS sequence"/>
</dbReference>
<accession>A0ABW1QST0</accession>
<evidence type="ECO:0008006" key="4">
    <source>
        <dbReference type="Google" id="ProtNLM"/>
    </source>
</evidence>
<dbReference type="EMBL" id="JBHSQI010000002">
    <property type="protein sequence ID" value="MFC6152542.1"/>
    <property type="molecule type" value="Genomic_DNA"/>
</dbReference>
<feature type="chain" id="PRO_5045575852" description="DUF1223 domain-containing protein" evidence="1">
    <location>
        <begin position="30"/>
        <end position="194"/>
    </location>
</feature>
<keyword evidence="1" id="KW-0732">Signal</keyword>
<feature type="signal peptide" evidence="1">
    <location>
        <begin position="1"/>
        <end position="29"/>
    </location>
</feature>
<keyword evidence="3" id="KW-1185">Reference proteome</keyword>
<organism evidence="2 3">
    <name type="scientific">Nocardioides yefusunii</name>
    <dbReference type="NCBI Taxonomy" id="2500546"/>
    <lineage>
        <taxon>Bacteria</taxon>
        <taxon>Bacillati</taxon>
        <taxon>Actinomycetota</taxon>
        <taxon>Actinomycetes</taxon>
        <taxon>Propionibacteriales</taxon>
        <taxon>Nocardioidaceae</taxon>
        <taxon>Nocardioides</taxon>
    </lineage>
</organism>
<proteinExistence type="predicted"/>
<gene>
    <name evidence="2" type="ORF">ACFPWU_02545</name>
</gene>
<sequence length="194" mass="20305">MRTRPHRPVLAAALAAVALTLGVVPAAHAVVGQSRASITTITITSTGCSGCRVVASWTPRLEGQPSFYSGDVKGGRAVLRVPTGRTKGLAFTVVHPRPQGKVYGLPLVAVKYQGVATGTKVTPARAAKARRAKVCWAGTSARTVSLRMRTARDPKLASVGGYRHWFSATPAATGSWRAAPRGSVSVRSDYGVCL</sequence>
<evidence type="ECO:0000313" key="2">
    <source>
        <dbReference type="EMBL" id="MFC6152542.1"/>
    </source>
</evidence>
<protein>
    <recommendedName>
        <fullName evidence="4">DUF1223 domain-containing protein</fullName>
    </recommendedName>
</protein>
<evidence type="ECO:0000256" key="1">
    <source>
        <dbReference type="SAM" id="SignalP"/>
    </source>
</evidence>
<evidence type="ECO:0000313" key="3">
    <source>
        <dbReference type="Proteomes" id="UP001596098"/>
    </source>
</evidence>
<name>A0ABW1QST0_9ACTN</name>
<reference evidence="3" key="1">
    <citation type="journal article" date="2019" name="Int. J. Syst. Evol. Microbiol.">
        <title>The Global Catalogue of Microorganisms (GCM) 10K type strain sequencing project: providing services to taxonomists for standard genome sequencing and annotation.</title>
        <authorList>
            <consortium name="The Broad Institute Genomics Platform"/>
            <consortium name="The Broad Institute Genome Sequencing Center for Infectious Disease"/>
            <person name="Wu L."/>
            <person name="Ma J."/>
        </authorList>
    </citation>
    <scope>NUCLEOTIDE SEQUENCE [LARGE SCALE GENOMIC DNA]</scope>
    <source>
        <strain evidence="3">DFY28</strain>
    </source>
</reference>
<dbReference type="RefSeq" id="WP_128219787.1">
    <property type="nucleotide sequence ID" value="NZ_CP034929.1"/>
</dbReference>
<comment type="caution">
    <text evidence="2">The sequence shown here is derived from an EMBL/GenBank/DDBJ whole genome shotgun (WGS) entry which is preliminary data.</text>
</comment>